<dbReference type="GO" id="GO:0000150">
    <property type="term" value="F:DNA strand exchange activity"/>
    <property type="evidence" value="ECO:0007669"/>
    <property type="project" value="InterPro"/>
</dbReference>
<protein>
    <submittedName>
        <fullName evidence="2">Recombinase family protein</fullName>
    </submittedName>
</protein>
<dbReference type="Pfam" id="PF13408">
    <property type="entry name" value="Zn_ribbon_recom"/>
    <property type="match status" value="1"/>
</dbReference>
<dbReference type="AlphaFoldDB" id="A0A9D1TA14"/>
<dbReference type="InterPro" id="IPR011109">
    <property type="entry name" value="DNA_bind_recombinase_dom"/>
</dbReference>
<dbReference type="PROSITE" id="PS51737">
    <property type="entry name" value="RECOMBINASE_DNA_BIND"/>
    <property type="match status" value="1"/>
</dbReference>
<reference evidence="2" key="2">
    <citation type="journal article" date="2021" name="PeerJ">
        <title>Extensive microbial diversity within the chicken gut microbiome revealed by metagenomics and culture.</title>
        <authorList>
            <person name="Gilroy R."/>
            <person name="Ravi A."/>
            <person name="Getino M."/>
            <person name="Pursley I."/>
            <person name="Horton D.L."/>
            <person name="Alikhan N.F."/>
            <person name="Baker D."/>
            <person name="Gharbi K."/>
            <person name="Hall N."/>
            <person name="Watson M."/>
            <person name="Adriaenssens E.M."/>
            <person name="Foster-Nyarko E."/>
            <person name="Jarju S."/>
            <person name="Secka A."/>
            <person name="Antonio M."/>
            <person name="Oren A."/>
            <person name="Chaudhuri R.R."/>
            <person name="La Ragione R."/>
            <person name="Hildebrand F."/>
            <person name="Pallen M.J."/>
        </authorList>
    </citation>
    <scope>NUCLEOTIDE SEQUENCE</scope>
    <source>
        <strain evidence="2">CHK188-20938</strain>
    </source>
</reference>
<dbReference type="EMBL" id="DVOO01000008">
    <property type="protein sequence ID" value="HIV24583.1"/>
    <property type="molecule type" value="Genomic_DNA"/>
</dbReference>
<reference evidence="2" key="1">
    <citation type="submission" date="2020-10" db="EMBL/GenBank/DDBJ databases">
        <authorList>
            <person name="Gilroy R."/>
        </authorList>
    </citation>
    <scope>NUCLEOTIDE SEQUENCE</scope>
    <source>
        <strain evidence="2">CHK188-20938</strain>
    </source>
</reference>
<sequence length="564" mass="65533">MARIRRNHAAQTVSTQPQIWKLGKYIRLSRDDGNIESESITNQRKILDEQIPYYFDDDYDIVDEYIDDGRTGTSNETRPEFLRLVEDVKSGRINCIVTKNLSRAFRNSANQGKFLEEFIPLYNTRFISLYEPHIDTFLNPEIVHSLEVSITGFINEQYAYKTSTDIRRTFDTKRRNGEFIGAFAPYGLRKNPNDKNSLLIDEEAAAVVRDIFHWFVEDGMSKCGITRRLNELGIPNPAAYKRMKGFRYCNPHIQTNDGLWNAKTIRDILMNEMYIGNMVQGKQKVISYKVHDKVQTPEKDWYIVENTHEAVIDRETFQKAQLLQQRDTRVSPTQQTVYLFSGFLRCADCKKSMTRKCSKNLVYYSCSTYTRQSKTACTKHSIREDILEKAVLLAVQKQIALVDDLSGIIKEIENAPVIHTESKRINRLLSAKRKELKKLTDITDNLYMDWRSGEISKESYRRLKEKSEAQTEQCQAVIANLEKEQEALAAGIGTDEPYLTAFLKHKNIIQLSRGLLVELIDTIYVHEGGEITIEFNFADQHRRILEYIENNRQELEILESRRVI</sequence>
<dbReference type="Pfam" id="PF00239">
    <property type="entry name" value="Resolvase"/>
    <property type="match status" value="1"/>
</dbReference>
<dbReference type="SUPFAM" id="SSF53041">
    <property type="entry name" value="Resolvase-like"/>
    <property type="match status" value="1"/>
</dbReference>
<dbReference type="Gene3D" id="3.40.50.1390">
    <property type="entry name" value="Resolvase, N-terminal catalytic domain"/>
    <property type="match status" value="1"/>
</dbReference>
<dbReference type="InterPro" id="IPR025827">
    <property type="entry name" value="Zn_ribbon_recom_dom"/>
</dbReference>
<dbReference type="InterPro" id="IPR006119">
    <property type="entry name" value="Resolv_N"/>
</dbReference>
<dbReference type="InterPro" id="IPR050639">
    <property type="entry name" value="SSR_resolvase"/>
</dbReference>
<dbReference type="PANTHER" id="PTHR30461">
    <property type="entry name" value="DNA-INVERTASE FROM LAMBDOID PROPHAGE"/>
    <property type="match status" value="1"/>
</dbReference>
<evidence type="ECO:0000313" key="2">
    <source>
        <dbReference type="EMBL" id="HIV24583.1"/>
    </source>
</evidence>
<dbReference type="InterPro" id="IPR038109">
    <property type="entry name" value="DNA_bind_recomb_sf"/>
</dbReference>
<evidence type="ECO:0000313" key="3">
    <source>
        <dbReference type="Proteomes" id="UP000824169"/>
    </source>
</evidence>
<dbReference type="Proteomes" id="UP000824169">
    <property type="component" value="Unassembled WGS sequence"/>
</dbReference>
<dbReference type="GO" id="GO:0003677">
    <property type="term" value="F:DNA binding"/>
    <property type="evidence" value="ECO:0007669"/>
    <property type="project" value="InterPro"/>
</dbReference>
<comment type="caution">
    <text evidence="2">The sequence shown here is derived from an EMBL/GenBank/DDBJ whole genome shotgun (WGS) entry which is preliminary data.</text>
</comment>
<accession>A0A9D1TA14</accession>
<dbReference type="InterPro" id="IPR036162">
    <property type="entry name" value="Resolvase-like_N_sf"/>
</dbReference>
<dbReference type="Pfam" id="PF07508">
    <property type="entry name" value="Recombinase"/>
    <property type="match status" value="1"/>
</dbReference>
<organism evidence="2 3">
    <name type="scientific">Candidatus Scatomonas pullistercoris</name>
    <dbReference type="NCBI Taxonomy" id="2840920"/>
    <lineage>
        <taxon>Bacteria</taxon>
        <taxon>Bacillati</taxon>
        <taxon>Bacillota</taxon>
        <taxon>Clostridia</taxon>
        <taxon>Lachnospirales</taxon>
        <taxon>Lachnospiraceae</taxon>
        <taxon>Lachnospiraceae incertae sedis</taxon>
        <taxon>Candidatus Scatomonas</taxon>
    </lineage>
</organism>
<dbReference type="Gene3D" id="3.90.1750.20">
    <property type="entry name" value="Putative Large Serine Recombinase, Chain B, Domain 2"/>
    <property type="match status" value="1"/>
</dbReference>
<name>A0A9D1TA14_9FIRM</name>
<feature type="domain" description="Recombinase" evidence="1">
    <location>
        <begin position="185"/>
        <end position="330"/>
    </location>
</feature>
<evidence type="ECO:0000259" key="1">
    <source>
        <dbReference type="PROSITE" id="PS51737"/>
    </source>
</evidence>
<dbReference type="SMART" id="SM00857">
    <property type="entry name" value="Resolvase"/>
    <property type="match status" value="1"/>
</dbReference>
<proteinExistence type="predicted"/>
<dbReference type="PANTHER" id="PTHR30461:SF23">
    <property type="entry name" value="DNA RECOMBINASE-RELATED"/>
    <property type="match status" value="1"/>
</dbReference>
<gene>
    <name evidence="2" type="ORF">IAB71_02160</name>
</gene>